<organism evidence="3 4">
    <name type="scientific">Anisodus acutangulus</name>
    <dbReference type="NCBI Taxonomy" id="402998"/>
    <lineage>
        <taxon>Eukaryota</taxon>
        <taxon>Viridiplantae</taxon>
        <taxon>Streptophyta</taxon>
        <taxon>Embryophyta</taxon>
        <taxon>Tracheophyta</taxon>
        <taxon>Spermatophyta</taxon>
        <taxon>Magnoliopsida</taxon>
        <taxon>eudicotyledons</taxon>
        <taxon>Gunneridae</taxon>
        <taxon>Pentapetalae</taxon>
        <taxon>asterids</taxon>
        <taxon>lamiids</taxon>
        <taxon>Solanales</taxon>
        <taxon>Solanaceae</taxon>
        <taxon>Solanoideae</taxon>
        <taxon>Hyoscyameae</taxon>
        <taxon>Anisodus</taxon>
    </lineage>
</organism>
<dbReference type="PANTHER" id="PTHR34364">
    <property type="entry name" value="WAS/WASL-INTERACTING FAMILY PROTEIN"/>
    <property type="match status" value="1"/>
</dbReference>
<keyword evidence="2" id="KW-0472">Membrane</keyword>
<dbReference type="Proteomes" id="UP001152561">
    <property type="component" value="Unassembled WGS sequence"/>
</dbReference>
<comment type="caution">
    <text evidence="3">The sequence shown here is derived from an EMBL/GenBank/DDBJ whole genome shotgun (WGS) entry which is preliminary data.</text>
</comment>
<dbReference type="EMBL" id="JAJAGQ010000003">
    <property type="protein sequence ID" value="KAJ8568275.1"/>
    <property type="molecule type" value="Genomic_DNA"/>
</dbReference>
<sequence>MDPPGSQTRQLLNSYRGAKFIWRAVLIFNLGLGAFLFTRPAKKEKNATTRQPITPAETTTPTPPAQKFEPVFSPIPELVKLPEPLSIEQLFELRLEEKEEGQTSKPRTEENQ</sequence>
<feature type="region of interest" description="Disordered" evidence="1">
    <location>
        <begin position="41"/>
        <end position="70"/>
    </location>
</feature>
<dbReference type="OrthoDB" id="1907935at2759"/>
<keyword evidence="2" id="KW-0812">Transmembrane</keyword>
<dbReference type="PANTHER" id="PTHR34364:SF8">
    <property type="match status" value="1"/>
</dbReference>
<keyword evidence="4" id="KW-1185">Reference proteome</keyword>
<feature type="region of interest" description="Disordered" evidence="1">
    <location>
        <begin position="93"/>
        <end position="112"/>
    </location>
</feature>
<accession>A0A9Q1RQS3</accession>
<feature type="transmembrane region" description="Helical" evidence="2">
    <location>
        <begin position="20"/>
        <end position="38"/>
    </location>
</feature>
<gene>
    <name evidence="3" type="ORF">K7X08_020997</name>
</gene>
<evidence type="ECO:0000313" key="4">
    <source>
        <dbReference type="Proteomes" id="UP001152561"/>
    </source>
</evidence>
<evidence type="ECO:0000256" key="2">
    <source>
        <dbReference type="SAM" id="Phobius"/>
    </source>
</evidence>
<evidence type="ECO:0000256" key="1">
    <source>
        <dbReference type="SAM" id="MobiDB-lite"/>
    </source>
</evidence>
<evidence type="ECO:0000313" key="3">
    <source>
        <dbReference type="EMBL" id="KAJ8568275.1"/>
    </source>
</evidence>
<protein>
    <submittedName>
        <fullName evidence="3">Uncharacterized protein</fullName>
    </submittedName>
</protein>
<dbReference type="AlphaFoldDB" id="A0A9Q1RQS3"/>
<keyword evidence="2" id="KW-1133">Transmembrane helix</keyword>
<reference evidence="4" key="1">
    <citation type="journal article" date="2023" name="Proc. Natl. Acad. Sci. U.S.A.">
        <title>Genomic and structural basis for evolution of tropane alkaloid biosynthesis.</title>
        <authorList>
            <person name="Wanga Y.-J."/>
            <person name="Taina T."/>
            <person name="Yua J.-Y."/>
            <person name="Lia J."/>
            <person name="Xua B."/>
            <person name="Chenc J."/>
            <person name="D'Auriad J.C."/>
            <person name="Huanga J.-P."/>
            <person name="Huanga S.-X."/>
        </authorList>
    </citation>
    <scope>NUCLEOTIDE SEQUENCE [LARGE SCALE GENOMIC DNA]</scope>
    <source>
        <strain evidence="4">cv. KIB-2019</strain>
    </source>
</reference>
<name>A0A9Q1RQS3_9SOLA</name>
<proteinExistence type="predicted"/>